<proteinExistence type="predicted"/>
<comment type="caution">
    <text evidence="2">The sequence shown here is derived from an EMBL/GenBank/DDBJ whole genome shotgun (WGS) entry which is preliminary data.</text>
</comment>
<evidence type="ECO:0000313" key="2">
    <source>
        <dbReference type="EMBL" id="MBZ4037791.1"/>
    </source>
</evidence>
<dbReference type="InterPro" id="IPR050678">
    <property type="entry name" value="DNA_Partitioning_ATPase"/>
</dbReference>
<keyword evidence="3" id="KW-1185">Reference proteome</keyword>
<protein>
    <submittedName>
        <fullName evidence="2">ParA family protein</fullName>
    </submittedName>
</protein>
<evidence type="ECO:0000259" key="1">
    <source>
        <dbReference type="Pfam" id="PF01656"/>
    </source>
</evidence>
<dbReference type="RefSeq" id="WP_223711476.1">
    <property type="nucleotide sequence ID" value="NZ_JAINUY010000012.1"/>
</dbReference>
<sequence>MGKIIGLLNQKGGVGKSTLAMHLAMALYHNLNFKKDSNFVALYDSDNPQYSIDAIRNEEANLLKLALEDGNNFYSSKVQNIYKNDFAPINIYKGDIQDVTSKIDLLKSNYEYTIIDVVGTVNTDGYNEDFIKIFDYIIVPTSTEFDVVRSTISFVASVIAPISANSDMNYGIVLNNVDSVASGTYNMLINDLKANGFNVLDNVINRRKKYVSLYLREGNKGLLSTLYPNYDKPIIGLMEEILKKIKQ</sequence>
<gene>
    <name evidence="2" type="ORF">K6T82_23745</name>
</gene>
<dbReference type="AlphaFoldDB" id="A0A9X1KV21"/>
<dbReference type="InterPro" id="IPR002586">
    <property type="entry name" value="CobQ/CobB/MinD/ParA_Nub-bd_dom"/>
</dbReference>
<dbReference type="CDD" id="cd02042">
    <property type="entry name" value="ParAB_family"/>
    <property type="match status" value="1"/>
</dbReference>
<name>A0A9X1KV21_9FLAO</name>
<reference evidence="2 3" key="1">
    <citation type="journal article" date="2023" name="Antonie Van Leeuwenhoek">
        <title>Flavobacterium potami sp. nov., a multi-metal resistance genes harbouring bacterium isolated from shallow river silt.</title>
        <authorList>
            <person name="Li S."/>
            <person name="Mao S."/>
            <person name="Mu W."/>
            <person name="Guo B."/>
            <person name="Li C."/>
            <person name="Zhu Q."/>
            <person name="Hou X."/>
            <person name="Zhao Y."/>
            <person name="Wei S."/>
            <person name="Liu H."/>
            <person name="Liu A."/>
        </authorList>
    </citation>
    <scope>NUCLEOTIDE SEQUENCE [LARGE SCALE GENOMIC DNA]</scope>
    <source>
        <strain evidence="2 3">17A</strain>
    </source>
</reference>
<dbReference type="Proteomes" id="UP001139366">
    <property type="component" value="Unassembled WGS sequence"/>
</dbReference>
<organism evidence="2 3">
    <name type="scientific">Flavobacterium potami</name>
    <dbReference type="NCBI Taxonomy" id="2872310"/>
    <lineage>
        <taxon>Bacteria</taxon>
        <taxon>Pseudomonadati</taxon>
        <taxon>Bacteroidota</taxon>
        <taxon>Flavobacteriia</taxon>
        <taxon>Flavobacteriales</taxon>
        <taxon>Flavobacteriaceae</taxon>
        <taxon>Flavobacterium</taxon>
    </lineage>
</organism>
<dbReference type="InterPro" id="IPR027417">
    <property type="entry name" value="P-loop_NTPase"/>
</dbReference>
<accession>A0A9X1KV21</accession>
<evidence type="ECO:0000313" key="3">
    <source>
        <dbReference type="Proteomes" id="UP001139366"/>
    </source>
</evidence>
<dbReference type="SUPFAM" id="SSF52540">
    <property type="entry name" value="P-loop containing nucleoside triphosphate hydrolases"/>
    <property type="match status" value="1"/>
</dbReference>
<dbReference type="Gene3D" id="3.40.50.300">
    <property type="entry name" value="P-loop containing nucleotide triphosphate hydrolases"/>
    <property type="match status" value="1"/>
</dbReference>
<dbReference type="Pfam" id="PF01656">
    <property type="entry name" value="CbiA"/>
    <property type="match status" value="1"/>
</dbReference>
<dbReference type="PANTHER" id="PTHR13696:SF96">
    <property type="entry name" value="COBQ_COBB_MIND_PARA NUCLEOTIDE BINDING DOMAIN-CONTAINING PROTEIN"/>
    <property type="match status" value="1"/>
</dbReference>
<dbReference type="PANTHER" id="PTHR13696">
    <property type="entry name" value="P-LOOP CONTAINING NUCLEOSIDE TRIPHOSPHATE HYDROLASE"/>
    <property type="match status" value="1"/>
</dbReference>
<dbReference type="EMBL" id="JAINUY010000012">
    <property type="protein sequence ID" value="MBZ4037791.1"/>
    <property type="molecule type" value="Genomic_DNA"/>
</dbReference>
<feature type="domain" description="CobQ/CobB/MinD/ParA nucleotide binding" evidence="1">
    <location>
        <begin position="7"/>
        <end position="215"/>
    </location>
</feature>